<protein>
    <submittedName>
        <fullName evidence="1">Uncharacterized protein</fullName>
    </submittedName>
</protein>
<keyword evidence="2" id="KW-1185">Reference proteome</keyword>
<name>A0AAE0G639_9CHLO</name>
<feature type="non-terminal residue" evidence="1">
    <location>
        <position position="1"/>
    </location>
</feature>
<dbReference type="Proteomes" id="UP001190700">
    <property type="component" value="Unassembled WGS sequence"/>
</dbReference>
<evidence type="ECO:0000313" key="1">
    <source>
        <dbReference type="EMBL" id="KAK3271980.1"/>
    </source>
</evidence>
<gene>
    <name evidence="1" type="ORF">CYMTET_19697</name>
</gene>
<reference evidence="1 2" key="1">
    <citation type="journal article" date="2015" name="Genome Biol. Evol.">
        <title>Comparative Genomics of a Bacterivorous Green Alga Reveals Evolutionary Causalities and Consequences of Phago-Mixotrophic Mode of Nutrition.</title>
        <authorList>
            <person name="Burns J.A."/>
            <person name="Paasch A."/>
            <person name="Narechania A."/>
            <person name="Kim E."/>
        </authorList>
    </citation>
    <scope>NUCLEOTIDE SEQUENCE [LARGE SCALE GENOMIC DNA]</scope>
    <source>
        <strain evidence="1 2">PLY_AMNH</strain>
    </source>
</reference>
<comment type="caution">
    <text evidence="1">The sequence shown here is derived from an EMBL/GenBank/DDBJ whole genome shotgun (WGS) entry which is preliminary data.</text>
</comment>
<accession>A0AAE0G639</accession>
<organism evidence="1 2">
    <name type="scientific">Cymbomonas tetramitiformis</name>
    <dbReference type="NCBI Taxonomy" id="36881"/>
    <lineage>
        <taxon>Eukaryota</taxon>
        <taxon>Viridiplantae</taxon>
        <taxon>Chlorophyta</taxon>
        <taxon>Pyramimonadophyceae</taxon>
        <taxon>Pyramimonadales</taxon>
        <taxon>Pyramimonadaceae</taxon>
        <taxon>Cymbomonas</taxon>
    </lineage>
</organism>
<proteinExistence type="predicted"/>
<sequence>PQAIVGDAIRVIPQYVKDKLASDSLKVTKGKLNEPSLWERAQTLANISMRVCNIFADELFRNIGGKRGGKSSDNRICNTTIHTLNEVIEKLLPILPTSKEAESGHHISPTTLLELLLPAYYYRVKEQRFPATQRKLINNEDGEETHEPLTAEAIREVVETLGEWDISFDARSK</sequence>
<dbReference type="EMBL" id="LGRX02009234">
    <property type="protein sequence ID" value="KAK3271980.1"/>
    <property type="molecule type" value="Genomic_DNA"/>
</dbReference>
<evidence type="ECO:0000313" key="2">
    <source>
        <dbReference type="Proteomes" id="UP001190700"/>
    </source>
</evidence>
<dbReference type="AlphaFoldDB" id="A0AAE0G639"/>